<feature type="compositionally biased region" description="Basic and acidic residues" evidence="1">
    <location>
        <begin position="326"/>
        <end position="349"/>
    </location>
</feature>
<dbReference type="Proteomes" id="UP000235388">
    <property type="component" value="Unassembled WGS sequence"/>
</dbReference>
<dbReference type="Proteomes" id="UP000235392">
    <property type="component" value="Unassembled WGS sequence"/>
</dbReference>
<proteinExistence type="predicted"/>
<protein>
    <recommendedName>
        <fullName evidence="2">DUF7918 domain-containing protein</fullName>
    </recommendedName>
</protein>
<dbReference type="Pfam" id="PF25534">
    <property type="entry name" value="DUF7918"/>
    <property type="match status" value="1"/>
</dbReference>
<evidence type="ECO:0000313" key="3">
    <source>
        <dbReference type="EMBL" id="PLW15118.1"/>
    </source>
</evidence>
<dbReference type="EMBL" id="PGCI01000032">
    <property type="protein sequence ID" value="PLW47334.1"/>
    <property type="molecule type" value="Genomic_DNA"/>
</dbReference>
<evidence type="ECO:0000313" key="7">
    <source>
        <dbReference type="Proteomes" id="UP000235392"/>
    </source>
</evidence>
<feature type="region of interest" description="Disordered" evidence="1">
    <location>
        <begin position="302"/>
        <end position="414"/>
    </location>
</feature>
<sequence length="414" mass="45686">MPWNAASGASCSINLLPENAAGFLPAVGLPCTEYRTRSARDAATGAVQEIATIESQGACPFEIALTLTPNAYSHVSASAPGQLQQPSLAPAPPLLQPPSIPDAPPDQSSALTLYQPPPMLPCSLDLLQCPDYAYEINLDGVYVGESALRRSTLPRTLHDRKICSSDLTTERRLQFAPVQLVDPDDHMHAEDPTERICQDEKVIKAIGTIQINIYRCRVVSRPRPTHDSRAPSQTSNQMKFDERSKKASLSTTAGLAPAVPNTQALPMMVWEAIDHDPHPFLQFIFHYKPRCILELEGIIPPTVQPAGSVPRVRNTPDDDTDDDISVVDRKEIKREKKPSTEVIEIKSESEGEEEEHQQQRDRAKAKRIKIEAKKLEEKKKKTDKKPSLSASSKDKKKPVTKKPNFLDLTGSDDA</sequence>
<feature type="compositionally biased region" description="Pro residues" evidence="1">
    <location>
        <begin position="89"/>
        <end position="104"/>
    </location>
</feature>
<reference evidence="6 7" key="1">
    <citation type="submission" date="2017-11" db="EMBL/GenBank/DDBJ databases">
        <title>De novo assembly and phasing of dikaryotic genomes from two isolates of Puccinia coronata f. sp. avenae, the causal agent of oat crown rust.</title>
        <authorList>
            <person name="Miller M.E."/>
            <person name="Zhang Y."/>
            <person name="Omidvar V."/>
            <person name="Sperschneider J."/>
            <person name="Schwessinger B."/>
            <person name="Raley C."/>
            <person name="Palmer J.M."/>
            <person name="Garnica D."/>
            <person name="Upadhyaya N."/>
            <person name="Rathjen J."/>
            <person name="Taylor J.M."/>
            <person name="Park R.F."/>
            <person name="Dodds P.N."/>
            <person name="Hirsch C.D."/>
            <person name="Kianian S.F."/>
            <person name="Figueroa M."/>
        </authorList>
    </citation>
    <scope>NUCLEOTIDE SEQUENCE [LARGE SCALE GENOMIC DNA]</scope>
    <source>
        <strain evidence="3">12NC29</strain>
        <strain evidence="5">12SD80</strain>
    </source>
</reference>
<dbReference type="InterPro" id="IPR057678">
    <property type="entry name" value="DUF7918"/>
</dbReference>
<feature type="compositionally biased region" description="Basic and acidic residues" evidence="1">
    <location>
        <begin position="356"/>
        <end position="386"/>
    </location>
</feature>
<name>A0A2N5SPF9_9BASI</name>
<feature type="domain" description="DUF7918" evidence="2">
    <location>
        <begin position="128"/>
        <end position="302"/>
    </location>
</feature>
<evidence type="ECO:0000256" key="1">
    <source>
        <dbReference type="SAM" id="MobiDB-lite"/>
    </source>
</evidence>
<feature type="region of interest" description="Disordered" evidence="1">
    <location>
        <begin position="222"/>
        <end position="253"/>
    </location>
</feature>
<evidence type="ECO:0000313" key="6">
    <source>
        <dbReference type="Proteomes" id="UP000235388"/>
    </source>
</evidence>
<feature type="compositionally biased region" description="Low complexity" evidence="1">
    <location>
        <begin position="79"/>
        <end position="88"/>
    </location>
</feature>
<dbReference type="OrthoDB" id="3364132at2759"/>
<keyword evidence="6" id="KW-1185">Reference proteome</keyword>
<evidence type="ECO:0000259" key="2">
    <source>
        <dbReference type="Pfam" id="PF25534"/>
    </source>
</evidence>
<feature type="region of interest" description="Disordered" evidence="1">
    <location>
        <begin position="77"/>
        <end position="114"/>
    </location>
</feature>
<evidence type="ECO:0000313" key="5">
    <source>
        <dbReference type="EMBL" id="PLW47334.1"/>
    </source>
</evidence>
<dbReference type="STRING" id="200324.A0A2N5SPF9"/>
<accession>A0A2N5SPF9</accession>
<dbReference type="EMBL" id="PGCJ01000904">
    <property type="protein sequence ID" value="PLW15118.1"/>
    <property type="molecule type" value="Genomic_DNA"/>
</dbReference>
<dbReference type="AlphaFoldDB" id="A0A2N5SPF9"/>
<comment type="caution">
    <text evidence="3">The sequence shown here is derived from an EMBL/GenBank/DDBJ whole genome shotgun (WGS) entry which is preliminary data.</text>
</comment>
<dbReference type="EMBL" id="PGCJ01000233">
    <property type="protein sequence ID" value="PLW36810.1"/>
    <property type="molecule type" value="Genomic_DNA"/>
</dbReference>
<gene>
    <name evidence="3" type="ORF">PCANC_13282</name>
    <name evidence="4" type="ORF">PCANC_13948</name>
    <name evidence="5" type="ORF">PCASD_02591</name>
</gene>
<organism evidence="3 6">
    <name type="scientific">Puccinia coronata f. sp. avenae</name>
    <dbReference type="NCBI Taxonomy" id="200324"/>
    <lineage>
        <taxon>Eukaryota</taxon>
        <taxon>Fungi</taxon>
        <taxon>Dikarya</taxon>
        <taxon>Basidiomycota</taxon>
        <taxon>Pucciniomycotina</taxon>
        <taxon>Pucciniomycetes</taxon>
        <taxon>Pucciniales</taxon>
        <taxon>Pucciniaceae</taxon>
        <taxon>Puccinia</taxon>
    </lineage>
</organism>
<dbReference type="PANTHER" id="PTHR36223:SF5">
    <property type="entry name" value="BETA-LACTAMASE-TYPE TRANSPEPTIDASE FOLD DOMAIN CONTAINING PROTEIN"/>
    <property type="match status" value="1"/>
</dbReference>
<evidence type="ECO:0000313" key="4">
    <source>
        <dbReference type="EMBL" id="PLW36810.1"/>
    </source>
</evidence>
<dbReference type="PANTHER" id="PTHR36223">
    <property type="entry name" value="BETA-LACTAMASE-TYPE TRANSPEPTIDASE FOLD DOMAIN CONTAINING PROTEIN"/>
    <property type="match status" value="1"/>
</dbReference>